<reference evidence="8" key="2">
    <citation type="submission" date="2020-09" db="EMBL/GenBank/DDBJ databases">
        <authorList>
            <person name="Sun Q."/>
            <person name="Kim S."/>
        </authorList>
    </citation>
    <scope>NUCLEOTIDE SEQUENCE</scope>
    <source>
        <strain evidence="8">KCTC 42590</strain>
    </source>
</reference>
<dbReference type="Gene3D" id="1.20.81.30">
    <property type="entry name" value="Type II secretion system (T2SS), domain F"/>
    <property type="match status" value="1"/>
</dbReference>
<evidence type="ECO:0000256" key="2">
    <source>
        <dbReference type="ARBA" id="ARBA00022475"/>
    </source>
</evidence>
<dbReference type="PANTHER" id="PTHR35007:SF1">
    <property type="entry name" value="PILUS ASSEMBLY PROTEIN"/>
    <property type="match status" value="1"/>
</dbReference>
<keyword evidence="4 6" id="KW-1133">Transmembrane helix</keyword>
<evidence type="ECO:0000256" key="6">
    <source>
        <dbReference type="SAM" id="Phobius"/>
    </source>
</evidence>
<dbReference type="InterPro" id="IPR018076">
    <property type="entry name" value="T2SS_GspF_dom"/>
</dbReference>
<gene>
    <name evidence="8" type="ORF">GCM10017044_01320</name>
</gene>
<feature type="domain" description="Type II secretion system protein GspF" evidence="7">
    <location>
        <begin position="161"/>
        <end position="286"/>
    </location>
</feature>
<feature type="transmembrane region" description="Helical" evidence="6">
    <location>
        <begin position="97"/>
        <end position="118"/>
    </location>
</feature>
<dbReference type="EMBL" id="BNCI01000001">
    <property type="protein sequence ID" value="GHF11312.1"/>
    <property type="molecule type" value="Genomic_DNA"/>
</dbReference>
<feature type="transmembrane region" description="Helical" evidence="6">
    <location>
        <begin position="302"/>
        <end position="321"/>
    </location>
</feature>
<dbReference type="Pfam" id="PF00482">
    <property type="entry name" value="T2SSF"/>
    <property type="match status" value="1"/>
</dbReference>
<evidence type="ECO:0000259" key="7">
    <source>
        <dbReference type="Pfam" id="PF00482"/>
    </source>
</evidence>
<evidence type="ECO:0000256" key="3">
    <source>
        <dbReference type="ARBA" id="ARBA00022692"/>
    </source>
</evidence>
<dbReference type="AlphaFoldDB" id="A0A919AIE3"/>
<feature type="transmembrane region" description="Helical" evidence="6">
    <location>
        <begin position="124"/>
        <end position="142"/>
    </location>
</feature>
<dbReference type="PANTHER" id="PTHR35007">
    <property type="entry name" value="INTEGRAL MEMBRANE PROTEIN-RELATED"/>
    <property type="match status" value="1"/>
</dbReference>
<dbReference type="InterPro" id="IPR042094">
    <property type="entry name" value="T2SS_GspF_sf"/>
</dbReference>
<evidence type="ECO:0000256" key="4">
    <source>
        <dbReference type="ARBA" id="ARBA00022989"/>
    </source>
</evidence>
<comment type="caution">
    <text evidence="8">The sequence shown here is derived from an EMBL/GenBank/DDBJ whole genome shotgun (WGS) entry which is preliminary data.</text>
</comment>
<reference evidence="8" key="1">
    <citation type="journal article" date="2014" name="Int. J. Syst. Evol. Microbiol.">
        <title>Complete genome sequence of Corynebacterium casei LMG S-19264T (=DSM 44701T), isolated from a smear-ripened cheese.</title>
        <authorList>
            <consortium name="US DOE Joint Genome Institute (JGI-PGF)"/>
            <person name="Walter F."/>
            <person name="Albersmeier A."/>
            <person name="Kalinowski J."/>
            <person name="Ruckert C."/>
        </authorList>
    </citation>
    <scope>NUCLEOTIDE SEQUENCE</scope>
    <source>
        <strain evidence="8">KCTC 42590</strain>
    </source>
</reference>
<proteinExistence type="predicted"/>
<name>A0A919AIE3_9PROT</name>
<keyword evidence="2" id="KW-1003">Cell membrane</keyword>
<dbReference type="GO" id="GO:0005886">
    <property type="term" value="C:plasma membrane"/>
    <property type="evidence" value="ECO:0007669"/>
    <property type="project" value="UniProtKB-SubCell"/>
</dbReference>
<organism evidence="8 9">
    <name type="scientific">Kordiimonas sediminis</name>
    <dbReference type="NCBI Taxonomy" id="1735581"/>
    <lineage>
        <taxon>Bacteria</taxon>
        <taxon>Pseudomonadati</taxon>
        <taxon>Pseudomonadota</taxon>
        <taxon>Alphaproteobacteria</taxon>
        <taxon>Kordiimonadales</taxon>
        <taxon>Kordiimonadaceae</taxon>
        <taxon>Kordiimonas</taxon>
    </lineage>
</organism>
<keyword evidence="5 6" id="KW-0472">Membrane</keyword>
<dbReference type="Proteomes" id="UP000630923">
    <property type="component" value="Unassembled WGS sequence"/>
</dbReference>
<evidence type="ECO:0000313" key="8">
    <source>
        <dbReference type="EMBL" id="GHF11312.1"/>
    </source>
</evidence>
<keyword evidence="3 6" id="KW-0812">Transmembrane</keyword>
<evidence type="ECO:0000313" key="9">
    <source>
        <dbReference type="Proteomes" id="UP000630923"/>
    </source>
</evidence>
<evidence type="ECO:0000256" key="5">
    <source>
        <dbReference type="ARBA" id="ARBA00023136"/>
    </source>
</evidence>
<evidence type="ECO:0000256" key="1">
    <source>
        <dbReference type="ARBA" id="ARBA00004651"/>
    </source>
</evidence>
<comment type="subcellular location">
    <subcellularLocation>
        <location evidence="1">Cell membrane</location>
        <topology evidence="1">Multi-pass membrane protein</topology>
    </subcellularLocation>
</comment>
<feature type="transmembrane region" description="Helical" evidence="6">
    <location>
        <begin position="269"/>
        <end position="290"/>
    </location>
</feature>
<dbReference type="RefSeq" id="WP_191249636.1">
    <property type="nucleotide sequence ID" value="NZ_BNCI01000001.1"/>
</dbReference>
<accession>A0A919AIE3</accession>
<keyword evidence="9" id="KW-1185">Reference proteome</keyword>
<protein>
    <submittedName>
        <fullName evidence="8">Pilus assembly protein</fullName>
    </submittedName>
</protein>
<feature type="transmembrane region" description="Helical" evidence="6">
    <location>
        <begin position="6"/>
        <end position="28"/>
    </location>
</feature>
<sequence>MQFSNTDIILLASGLGLLIVLGAVYFLMETLNGTRKQNSRKLEMFKAKFGNMPMSAKARSIRVKSDEEGLSAMLAKLLPNKDIIEQRLKKTGKDISLPQYALFNAFAAIGAFFVFMVVLQLMPILAIALSIIVGVGLPHMIIGKMVSSRMERFTAQFPEALDLMVRGLKSGLPVNETIISVAEEVEAPTGAEFRKIADAMRFGTPLEQALWEASDRLDTADFKFFVISLVVQRETGGNLGETLGNLSNILRARQAMKLKIAALSSEAKASAWIVGLLPFIMAVVLLMLNYDYAIILYTDPRAQMVGIGALLWMAIGVFIMARMIDFDV</sequence>